<sequence length="224" mass="25973">MRVMQSIFQEKCAQGYVVIVDLRSVLIVDWIWNEEAKECRRMKIQINRYRRLLVQQNQLNESVSSTTRSHDSSPEPMTSLLDIRHPVPQSTNISFILTDWIWNEEAKECRRMKIQINRYRRLLVQQKQLNKRVSSTTLSHDSSPEPMTSPVDIRHAVPQSTNISFILTVMANNNNNHNVLTDGLTNSDTNMFPICDTIYQKAVQMEMAVLPIARPTLDSDHTFS</sequence>
<gene>
    <name evidence="2" type="ORF">ONB1V03_LOCUS13943</name>
</gene>
<evidence type="ECO:0000256" key="1">
    <source>
        <dbReference type="SAM" id="MobiDB-lite"/>
    </source>
</evidence>
<feature type="non-terminal residue" evidence="2">
    <location>
        <position position="1"/>
    </location>
</feature>
<dbReference type="AlphaFoldDB" id="A0A7R9MBT6"/>
<organism evidence="2">
    <name type="scientific">Oppiella nova</name>
    <dbReference type="NCBI Taxonomy" id="334625"/>
    <lineage>
        <taxon>Eukaryota</taxon>
        <taxon>Metazoa</taxon>
        <taxon>Ecdysozoa</taxon>
        <taxon>Arthropoda</taxon>
        <taxon>Chelicerata</taxon>
        <taxon>Arachnida</taxon>
        <taxon>Acari</taxon>
        <taxon>Acariformes</taxon>
        <taxon>Sarcoptiformes</taxon>
        <taxon>Oribatida</taxon>
        <taxon>Brachypylina</taxon>
        <taxon>Oppioidea</taxon>
        <taxon>Oppiidae</taxon>
        <taxon>Oppiella</taxon>
    </lineage>
</organism>
<proteinExistence type="predicted"/>
<evidence type="ECO:0000313" key="2">
    <source>
        <dbReference type="EMBL" id="CAD7657313.1"/>
    </source>
</evidence>
<evidence type="ECO:0000313" key="3">
    <source>
        <dbReference type="Proteomes" id="UP000728032"/>
    </source>
</evidence>
<protein>
    <submittedName>
        <fullName evidence="2">Uncharacterized protein</fullName>
    </submittedName>
</protein>
<feature type="region of interest" description="Disordered" evidence="1">
    <location>
        <begin position="133"/>
        <end position="152"/>
    </location>
</feature>
<dbReference type="Proteomes" id="UP000728032">
    <property type="component" value="Unassembled WGS sequence"/>
</dbReference>
<name>A0A7R9MBT6_9ACAR</name>
<reference evidence="2" key="1">
    <citation type="submission" date="2020-11" db="EMBL/GenBank/DDBJ databases">
        <authorList>
            <person name="Tran Van P."/>
        </authorList>
    </citation>
    <scope>NUCLEOTIDE SEQUENCE</scope>
</reference>
<keyword evidence="3" id="KW-1185">Reference proteome</keyword>
<accession>A0A7R9MBT6</accession>
<dbReference type="EMBL" id="OC927595">
    <property type="protein sequence ID" value="CAD7657313.1"/>
    <property type="molecule type" value="Genomic_DNA"/>
</dbReference>
<dbReference type="EMBL" id="CAJPVJ010012770">
    <property type="protein sequence ID" value="CAG2174499.1"/>
    <property type="molecule type" value="Genomic_DNA"/>
</dbReference>